<dbReference type="Pfam" id="PF00169">
    <property type="entry name" value="PH"/>
    <property type="match status" value="1"/>
</dbReference>
<evidence type="ECO:0000313" key="6">
    <source>
        <dbReference type="Proteomes" id="UP001214638"/>
    </source>
</evidence>
<evidence type="ECO:0000256" key="1">
    <source>
        <dbReference type="PROSITE-ProRule" id="PRU00024"/>
    </source>
</evidence>
<dbReference type="GO" id="GO:0061630">
    <property type="term" value="F:ubiquitin protein ligase activity"/>
    <property type="evidence" value="ECO:0007669"/>
    <property type="project" value="TreeGrafter"/>
</dbReference>
<dbReference type="KEGG" id="bdw:94335466"/>
<feature type="region of interest" description="Disordered" evidence="2">
    <location>
        <begin position="20"/>
        <end position="56"/>
    </location>
</feature>
<dbReference type="PANTHER" id="PTHR25462:SF296">
    <property type="entry name" value="MEIOTIC P26, ISOFORM F"/>
    <property type="match status" value="1"/>
</dbReference>
<dbReference type="PROSITE" id="PS50003">
    <property type="entry name" value="PH_DOMAIN"/>
    <property type="match status" value="1"/>
</dbReference>
<dbReference type="GO" id="GO:0008270">
    <property type="term" value="F:zinc ion binding"/>
    <property type="evidence" value="ECO:0007669"/>
    <property type="project" value="UniProtKB-KW"/>
</dbReference>
<dbReference type="SUPFAM" id="SSF50729">
    <property type="entry name" value="PH domain-like"/>
    <property type="match status" value="1"/>
</dbReference>
<dbReference type="PROSITE" id="PS50119">
    <property type="entry name" value="ZF_BBOX"/>
    <property type="match status" value="1"/>
</dbReference>
<keyword evidence="1" id="KW-0479">Metal-binding</keyword>
<feature type="compositionally biased region" description="Polar residues" evidence="2">
    <location>
        <begin position="20"/>
        <end position="29"/>
    </location>
</feature>
<feature type="compositionally biased region" description="Polar residues" evidence="2">
    <location>
        <begin position="39"/>
        <end position="55"/>
    </location>
</feature>
<name>A0AAD9UQS6_9APIC</name>
<dbReference type="InterPro" id="IPR047153">
    <property type="entry name" value="TRIM45/56/19-like"/>
</dbReference>
<keyword evidence="6" id="KW-1185">Reference proteome</keyword>
<evidence type="ECO:0000313" key="5">
    <source>
        <dbReference type="EMBL" id="KAK2198159.1"/>
    </source>
</evidence>
<dbReference type="CDD" id="cd00821">
    <property type="entry name" value="PH"/>
    <property type="match status" value="1"/>
</dbReference>
<evidence type="ECO:0000259" key="4">
    <source>
        <dbReference type="PROSITE" id="PS50119"/>
    </source>
</evidence>
<feature type="domain" description="PH" evidence="3">
    <location>
        <begin position="492"/>
        <end position="604"/>
    </location>
</feature>
<dbReference type="AlphaFoldDB" id="A0AAD9UQS6"/>
<dbReference type="CDD" id="cd19757">
    <property type="entry name" value="Bbox1"/>
    <property type="match status" value="1"/>
</dbReference>
<dbReference type="SUPFAM" id="SSF57845">
    <property type="entry name" value="B-box zinc-binding domain"/>
    <property type="match status" value="1"/>
</dbReference>
<dbReference type="InterPro" id="IPR011993">
    <property type="entry name" value="PH-like_dom_sf"/>
</dbReference>
<evidence type="ECO:0000259" key="3">
    <source>
        <dbReference type="PROSITE" id="PS50003"/>
    </source>
</evidence>
<dbReference type="GeneID" id="94335466"/>
<evidence type="ECO:0000256" key="2">
    <source>
        <dbReference type="SAM" id="MobiDB-lite"/>
    </source>
</evidence>
<dbReference type="Gene3D" id="2.30.29.30">
    <property type="entry name" value="Pleckstrin-homology domain (PH domain)/Phosphotyrosine-binding domain (PTB)"/>
    <property type="match status" value="1"/>
</dbReference>
<gene>
    <name evidence="5" type="ORF">BdWA1_001168</name>
</gene>
<dbReference type="RefSeq" id="XP_067805001.1">
    <property type="nucleotide sequence ID" value="XM_067946210.1"/>
</dbReference>
<accession>A0AAD9UQS6</accession>
<dbReference type="CDD" id="cd19756">
    <property type="entry name" value="Bbox2"/>
    <property type="match status" value="1"/>
</dbReference>
<feature type="domain" description="B box-type" evidence="4">
    <location>
        <begin position="141"/>
        <end position="187"/>
    </location>
</feature>
<keyword evidence="1" id="KW-0862">Zinc</keyword>
<dbReference type="InterPro" id="IPR001849">
    <property type="entry name" value="PH_domain"/>
</dbReference>
<dbReference type="EMBL" id="JALLKP010000001">
    <property type="protein sequence ID" value="KAK2198159.1"/>
    <property type="molecule type" value="Genomic_DNA"/>
</dbReference>
<dbReference type="SMART" id="SM00233">
    <property type="entry name" value="PH"/>
    <property type="match status" value="1"/>
</dbReference>
<protein>
    <submittedName>
        <fullName evidence="5">Bifunctional Pleckstrin homology domain/B-box-type zinc finger/PH-like domain superfamily</fullName>
    </submittedName>
</protein>
<reference evidence="5" key="1">
    <citation type="journal article" date="2023" name="Nat. Microbiol.">
        <title>Babesia duncani multi-omics identifies virulence factors and drug targets.</title>
        <authorList>
            <person name="Singh P."/>
            <person name="Lonardi S."/>
            <person name="Liang Q."/>
            <person name="Vydyam P."/>
            <person name="Khabirova E."/>
            <person name="Fang T."/>
            <person name="Gihaz S."/>
            <person name="Thekkiniath J."/>
            <person name="Munshi M."/>
            <person name="Abel S."/>
            <person name="Ciampossin L."/>
            <person name="Batugedara G."/>
            <person name="Gupta M."/>
            <person name="Lu X.M."/>
            <person name="Lenz T."/>
            <person name="Chakravarty S."/>
            <person name="Cornillot E."/>
            <person name="Hu Y."/>
            <person name="Ma W."/>
            <person name="Gonzalez L.M."/>
            <person name="Sanchez S."/>
            <person name="Estrada K."/>
            <person name="Sanchez-Flores A."/>
            <person name="Montero E."/>
            <person name="Harb O.S."/>
            <person name="Le Roch K.G."/>
            <person name="Mamoun C.B."/>
        </authorList>
    </citation>
    <scope>NUCLEOTIDE SEQUENCE</scope>
    <source>
        <strain evidence="5">WA1</strain>
    </source>
</reference>
<dbReference type="InterPro" id="IPR000315">
    <property type="entry name" value="Znf_B-box"/>
</dbReference>
<keyword evidence="1" id="KW-0863">Zinc-finger</keyword>
<dbReference type="PANTHER" id="PTHR25462">
    <property type="entry name" value="BONUS, ISOFORM C-RELATED"/>
    <property type="match status" value="1"/>
</dbReference>
<dbReference type="Gene3D" id="3.30.160.60">
    <property type="entry name" value="Classic Zinc Finger"/>
    <property type="match status" value="1"/>
</dbReference>
<organism evidence="5 6">
    <name type="scientific">Babesia duncani</name>
    <dbReference type="NCBI Taxonomy" id="323732"/>
    <lineage>
        <taxon>Eukaryota</taxon>
        <taxon>Sar</taxon>
        <taxon>Alveolata</taxon>
        <taxon>Apicomplexa</taxon>
        <taxon>Aconoidasida</taxon>
        <taxon>Piroplasmida</taxon>
        <taxon>Babesiidae</taxon>
        <taxon>Babesia</taxon>
    </lineage>
</organism>
<sequence length="816" mass="90759">MAELNSEVACDLTLREEGSVQNSVDNNGTAKAKQRRSDSNALLTNGNVKNTSNKNVKLRPPEFQHSFQNCYPHDLPHQWNGPPRIHSIQEKDRTTLAKEYLSTRTRAVYDKLELDAESVDTIPCLDIDRARLSTSASPCLDEIQLCEACFVSLASVRCDSCVEHLCAICAQERHSDGIKSTHVLVTAKTQKQAKLPNASIAPLNDLSISLTQDLGVPAYDTCSIHPDQLVKYACTKCHFMPVCLVCANSSHSESNGMHKVVEIEMAAAEVKELLSDCLTATVKRHNDLSTLLLEIDQVNSMADVSLKNGTRSVHCSVQRIHDAIRTKLFSSESEIRNLQQVGSAALNRLMLTSTAYSNYIKAKISQLEKLAALNDFGLALNSFVDSRVSFERLLFQDEELPDLVLEIPHWQLYSGNLPNLLAETEFRIGNGISQVGRMCNVVSVMVNGAISNLAKTTTMGKIPRLRDVKVSSAVDKFEPSSSSHKQQQTVPKAELRGLFLRKDSRHCTWRQRALVLSGNTLYVHNSDYDFDCTELESRINLKAVVVKSMDDETTLQTTKLNRLSHPNGFEITENSGTKIRFWIFTCECKNIAQLWLTRMREITSVNSRSNDTQIASLALLAKNRILPHEQVENIGPSNVAAGSLPLRSDENYPEMYLDAISNGPQGFKSVSQSLAKARVNSSALYKKCFNSAETPKTVPQVLVNRDCLHFSENPFDSISSLEEINMAPESKENSTTTQQEPISAGRYAMPLIEMSRSKSFGKQKSKSLFSPRQVRVPEDLPKFEYSPSVKSPSCIHQFFSDLSLKGCKGDICDILN</sequence>
<dbReference type="Proteomes" id="UP001214638">
    <property type="component" value="Unassembled WGS sequence"/>
</dbReference>
<comment type="caution">
    <text evidence="5">The sequence shown here is derived from an EMBL/GenBank/DDBJ whole genome shotgun (WGS) entry which is preliminary data.</text>
</comment>
<proteinExistence type="predicted"/>